<gene>
    <name evidence="1" type="ORF">ASPBRDRAFT_417009</name>
</gene>
<dbReference type="GeneID" id="93577117"/>
<protein>
    <submittedName>
        <fullName evidence="1">Uncharacterized protein</fullName>
    </submittedName>
</protein>
<keyword evidence="2" id="KW-1185">Reference proteome</keyword>
<dbReference type="RefSeq" id="XP_067483968.1">
    <property type="nucleotide sequence ID" value="XM_067624629.1"/>
</dbReference>
<evidence type="ECO:0000313" key="2">
    <source>
        <dbReference type="Proteomes" id="UP000184499"/>
    </source>
</evidence>
<organism evidence="1 2">
    <name type="scientific">Aspergillus brasiliensis (strain CBS 101740 / IMI 381727 / IBT 21946)</name>
    <dbReference type="NCBI Taxonomy" id="767769"/>
    <lineage>
        <taxon>Eukaryota</taxon>
        <taxon>Fungi</taxon>
        <taxon>Dikarya</taxon>
        <taxon>Ascomycota</taxon>
        <taxon>Pezizomycotina</taxon>
        <taxon>Eurotiomycetes</taxon>
        <taxon>Eurotiomycetidae</taxon>
        <taxon>Eurotiales</taxon>
        <taxon>Aspergillaceae</taxon>
        <taxon>Aspergillus</taxon>
        <taxon>Aspergillus subgen. Circumdati</taxon>
    </lineage>
</organism>
<proteinExistence type="predicted"/>
<name>A0A1L9UYK2_ASPBC</name>
<dbReference type="AlphaFoldDB" id="A0A1L9UYK2"/>
<evidence type="ECO:0000313" key="1">
    <source>
        <dbReference type="EMBL" id="OJJ76721.1"/>
    </source>
</evidence>
<sequence>MTKRMTTQYRNGLVLAVAYFLELGVVEAFFQQICRAELVCSLCLRSAQALDSLNDYLSYFVSAKPDQPVRSDRVSNFRIWALQLRPRNPDVCANKCKNILHAEPSIAANKPPTSRVPG</sequence>
<dbReference type="VEuPathDB" id="FungiDB:ASPBRDRAFT_417009"/>
<dbReference type="Proteomes" id="UP000184499">
    <property type="component" value="Unassembled WGS sequence"/>
</dbReference>
<reference evidence="2" key="1">
    <citation type="journal article" date="2017" name="Genome Biol.">
        <title>Comparative genomics reveals high biological diversity and specific adaptations in the industrially and medically important fungal genus Aspergillus.</title>
        <authorList>
            <person name="de Vries R.P."/>
            <person name="Riley R."/>
            <person name="Wiebenga A."/>
            <person name="Aguilar-Osorio G."/>
            <person name="Amillis S."/>
            <person name="Uchima C.A."/>
            <person name="Anderluh G."/>
            <person name="Asadollahi M."/>
            <person name="Askin M."/>
            <person name="Barry K."/>
            <person name="Battaglia E."/>
            <person name="Bayram O."/>
            <person name="Benocci T."/>
            <person name="Braus-Stromeyer S.A."/>
            <person name="Caldana C."/>
            <person name="Canovas D."/>
            <person name="Cerqueira G.C."/>
            <person name="Chen F."/>
            <person name="Chen W."/>
            <person name="Choi C."/>
            <person name="Clum A."/>
            <person name="Dos Santos R.A."/>
            <person name="Damasio A.R."/>
            <person name="Diallinas G."/>
            <person name="Emri T."/>
            <person name="Fekete E."/>
            <person name="Flipphi M."/>
            <person name="Freyberg S."/>
            <person name="Gallo A."/>
            <person name="Gournas C."/>
            <person name="Habgood R."/>
            <person name="Hainaut M."/>
            <person name="Harispe M.L."/>
            <person name="Henrissat B."/>
            <person name="Hilden K.S."/>
            <person name="Hope R."/>
            <person name="Hossain A."/>
            <person name="Karabika E."/>
            <person name="Karaffa L."/>
            <person name="Karanyi Z."/>
            <person name="Krasevec N."/>
            <person name="Kuo A."/>
            <person name="Kusch H."/>
            <person name="LaButti K."/>
            <person name="Lagendijk E.L."/>
            <person name="Lapidus A."/>
            <person name="Levasseur A."/>
            <person name="Lindquist E."/>
            <person name="Lipzen A."/>
            <person name="Logrieco A.F."/>
            <person name="MacCabe A."/>
            <person name="Maekelae M.R."/>
            <person name="Malavazi I."/>
            <person name="Melin P."/>
            <person name="Meyer V."/>
            <person name="Mielnichuk N."/>
            <person name="Miskei M."/>
            <person name="Molnar A.P."/>
            <person name="Mule G."/>
            <person name="Ngan C.Y."/>
            <person name="Orejas M."/>
            <person name="Orosz E."/>
            <person name="Ouedraogo J.P."/>
            <person name="Overkamp K.M."/>
            <person name="Park H.-S."/>
            <person name="Perrone G."/>
            <person name="Piumi F."/>
            <person name="Punt P.J."/>
            <person name="Ram A.F."/>
            <person name="Ramon A."/>
            <person name="Rauscher S."/>
            <person name="Record E."/>
            <person name="Riano-Pachon D.M."/>
            <person name="Robert V."/>
            <person name="Roehrig J."/>
            <person name="Ruller R."/>
            <person name="Salamov A."/>
            <person name="Salih N.S."/>
            <person name="Samson R.A."/>
            <person name="Sandor E."/>
            <person name="Sanguinetti M."/>
            <person name="Schuetze T."/>
            <person name="Sepcic K."/>
            <person name="Shelest E."/>
            <person name="Sherlock G."/>
            <person name="Sophianopoulou V."/>
            <person name="Squina F.M."/>
            <person name="Sun H."/>
            <person name="Susca A."/>
            <person name="Todd R.B."/>
            <person name="Tsang A."/>
            <person name="Unkles S.E."/>
            <person name="van de Wiele N."/>
            <person name="van Rossen-Uffink D."/>
            <person name="Oliveira J.V."/>
            <person name="Vesth T.C."/>
            <person name="Visser J."/>
            <person name="Yu J.-H."/>
            <person name="Zhou M."/>
            <person name="Andersen M.R."/>
            <person name="Archer D.B."/>
            <person name="Baker S.E."/>
            <person name="Benoit I."/>
            <person name="Brakhage A.A."/>
            <person name="Braus G.H."/>
            <person name="Fischer R."/>
            <person name="Frisvad J.C."/>
            <person name="Goldman G.H."/>
            <person name="Houbraken J."/>
            <person name="Oakley B."/>
            <person name="Pocsi I."/>
            <person name="Scazzocchio C."/>
            <person name="Seiboth B."/>
            <person name="vanKuyk P.A."/>
            <person name="Wortman J."/>
            <person name="Dyer P.S."/>
            <person name="Grigoriev I.V."/>
        </authorList>
    </citation>
    <scope>NUCLEOTIDE SEQUENCE [LARGE SCALE GENOMIC DNA]</scope>
    <source>
        <strain evidence="2">CBS 101740 / IMI 381727 / IBT 21946</strain>
    </source>
</reference>
<dbReference type="EMBL" id="KV878680">
    <property type="protein sequence ID" value="OJJ76721.1"/>
    <property type="molecule type" value="Genomic_DNA"/>
</dbReference>
<accession>A0A1L9UYK2</accession>